<dbReference type="AlphaFoldDB" id="A0A2S2NRJ1"/>
<reference evidence="1" key="1">
    <citation type="submission" date="2018-04" db="EMBL/GenBank/DDBJ databases">
        <title>Transcriptome of Schizaphis graminum biotype I.</title>
        <authorList>
            <person name="Scully E.D."/>
            <person name="Geib S.M."/>
            <person name="Palmer N.A."/>
            <person name="Koch K."/>
            <person name="Bradshaw J."/>
            <person name="Heng-Moss T."/>
            <person name="Sarath G."/>
        </authorList>
    </citation>
    <scope>NUCLEOTIDE SEQUENCE</scope>
</reference>
<name>A0A2S2NRJ1_SCHGA</name>
<sequence length="114" mass="13377">MPLIDISNFYNEMLFRNIARQEKSCKTNKSFSNRLINDATLDTELRQYFFHRHETSLKKKIKPQNYEYSLPTYIILYSLRVGLPPSKSLESRIDIDVNISTCILFETSPTTGTY</sequence>
<gene>
    <name evidence="1" type="ORF">g.178139</name>
</gene>
<accession>A0A2S2NRJ1</accession>
<dbReference type="EMBL" id="GGMR01007224">
    <property type="protein sequence ID" value="MBY19843.1"/>
    <property type="molecule type" value="Transcribed_RNA"/>
</dbReference>
<evidence type="ECO:0000313" key="1">
    <source>
        <dbReference type="EMBL" id="MBY19843.1"/>
    </source>
</evidence>
<protein>
    <submittedName>
        <fullName evidence="1">Uncharacterized protein</fullName>
    </submittedName>
</protein>
<proteinExistence type="predicted"/>
<organism evidence="1">
    <name type="scientific">Schizaphis graminum</name>
    <name type="common">Green bug aphid</name>
    <dbReference type="NCBI Taxonomy" id="13262"/>
    <lineage>
        <taxon>Eukaryota</taxon>
        <taxon>Metazoa</taxon>
        <taxon>Ecdysozoa</taxon>
        <taxon>Arthropoda</taxon>
        <taxon>Hexapoda</taxon>
        <taxon>Insecta</taxon>
        <taxon>Pterygota</taxon>
        <taxon>Neoptera</taxon>
        <taxon>Paraneoptera</taxon>
        <taxon>Hemiptera</taxon>
        <taxon>Sternorrhyncha</taxon>
        <taxon>Aphidomorpha</taxon>
        <taxon>Aphidoidea</taxon>
        <taxon>Aphididae</taxon>
        <taxon>Aphidini</taxon>
        <taxon>Schizaphis</taxon>
    </lineage>
</organism>